<feature type="domain" description="L1 transposable element RRM" evidence="2">
    <location>
        <begin position="240"/>
        <end position="335"/>
    </location>
</feature>
<dbReference type="Gene3D" id="1.20.5.340">
    <property type="match status" value="1"/>
</dbReference>
<evidence type="ECO:0000313" key="4">
    <source>
        <dbReference type="Proteomes" id="UP000265080"/>
    </source>
</evidence>
<dbReference type="PANTHER" id="PTHR11505">
    <property type="entry name" value="L1 TRANSPOSABLE ELEMENT-RELATED"/>
    <property type="match status" value="1"/>
</dbReference>
<dbReference type="OMA" id="REGWENE"/>
<keyword evidence="4" id="KW-1185">Reference proteome</keyword>
<dbReference type="InterPro" id="IPR043636">
    <property type="entry name" value="L1_RRM_dom"/>
</dbReference>
<evidence type="ECO:0000256" key="1">
    <source>
        <dbReference type="SAM" id="Coils"/>
    </source>
</evidence>
<reference evidence="3" key="2">
    <citation type="submission" date="2025-08" db="UniProtKB">
        <authorList>
            <consortium name="Ensembl"/>
        </authorList>
    </citation>
    <scope>IDENTIFICATION</scope>
</reference>
<dbReference type="Ensembl" id="ENSAPET00000004696.1">
    <property type="protein sequence ID" value="ENSAPEP00000004572.1"/>
    <property type="gene ID" value="ENSAPEG00000003315.1"/>
</dbReference>
<dbReference type="Proteomes" id="UP000265080">
    <property type="component" value="Chromosome 1"/>
</dbReference>
<organism evidence="3 4">
    <name type="scientific">Amphiprion percula</name>
    <name type="common">Orange clownfish</name>
    <name type="synonym">Lutjanus percula</name>
    <dbReference type="NCBI Taxonomy" id="161767"/>
    <lineage>
        <taxon>Eukaryota</taxon>
        <taxon>Metazoa</taxon>
        <taxon>Chordata</taxon>
        <taxon>Craniata</taxon>
        <taxon>Vertebrata</taxon>
        <taxon>Euteleostomi</taxon>
        <taxon>Actinopterygii</taxon>
        <taxon>Neopterygii</taxon>
        <taxon>Teleostei</taxon>
        <taxon>Neoteleostei</taxon>
        <taxon>Acanthomorphata</taxon>
        <taxon>Ovalentaria</taxon>
        <taxon>Pomacentridae</taxon>
        <taxon>Amphiprion</taxon>
    </lineage>
</organism>
<dbReference type="GeneTree" id="ENSGT01030000234923"/>
<dbReference type="Gene3D" id="3.30.70.1820">
    <property type="entry name" value="L1 transposable element, RRM domain"/>
    <property type="match status" value="1"/>
</dbReference>
<name>A0A3P8RXH1_AMPPE</name>
<evidence type="ECO:0000259" key="2">
    <source>
        <dbReference type="Pfam" id="PF02994"/>
    </source>
</evidence>
<evidence type="ECO:0000313" key="3">
    <source>
        <dbReference type="Ensembl" id="ENSAPEP00000004572.1"/>
    </source>
</evidence>
<sequence>MAECDADIDYFERCKVDALKEFCKKRGYSLIGKRKKELVSLAWALSFQKAPIVLTKQQEREAVNLDYKSLLEIDVDGCHLRIPDPLELREGWENESTAASKWPPCMYIDINNYLISKDEQNLLTRLANDYKEGNNLSVNMTSSMAGTEGDMTLQSVLNAIQQVKTDMLSHLDAKIDPIQSSLTAIQISLSTLSDRVELLEQRVSTNEDNVSNIMSRMKQLESDNTNLKAKVEDLENRSRRNNLRFVGIPEFAESTDMVGFMTQLIYKVLGQENFPSPLKIERAHRTPTTLPKRLDPGGKPRSILIKLLDFQDKKTILRIAREKGQLIFHGSAISIYPDFSAEVMNKRRLFDPVKRNLCGRMKYFMKFPATLCVIVDGKLQQFTCHKRAEAIFMSEPNSPAGMSY</sequence>
<feature type="coiled-coil region" evidence="1">
    <location>
        <begin position="189"/>
        <end position="244"/>
    </location>
</feature>
<keyword evidence="1" id="KW-0175">Coiled coil</keyword>
<dbReference type="InterPro" id="IPR004244">
    <property type="entry name" value="Transposase_22"/>
</dbReference>
<reference evidence="3 4" key="1">
    <citation type="submission" date="2018-03" db="EMBL/GenBank/DDBJ databases">
        <title>Finding Nemo's genes: A chromosome-scale reference assembly of the genome of the orange clownfish Amphiprion percula.</title>
        <authorList>
            <person name="Lehmann R."/>
        </authorList>
    </citation>
    <scope>NUCLEOTIDE SEQUENCE</scope>
</reference>
<accession>A0A3P8RXH1</accession>
<proteinExistence type="predicted"/>
<dbReference type="AlphaFoldDB" id="A0A3P8RXH1"/>
<protein>
    <recommendedName>
        <fullName evidence="2">L1 transposable element RRM domain-containing protein</fullName>
    </recommendedName>
</protein>
<dbReference type="Pfam" id="PF02994">
    <property type="entry name" value="Transposase_22"/>
    <property type="match status" value="1"/>
</dbReference>
<reference evidence="3" key="3">
    <citation type="submission" date="2025-09" db="UniProtKB">
        <authorList>
            <consortium name="Ensembl"/>
        </authorList>
    </citation>
    <scope>IDENTIFICATION</scope>
</reference>